<evidence type="ECO:0000313" key="18">
    <source>
        <dbReference type="EMBL" id="OVF06192.1"/>
    </source>
</evidence>
<dbReference type="Pfam" id="PF00752">
    <property type="entry name" value="XPG_N"/>
    <property type="match status" value="1"/>
</dbReference>
<keyword evidence="9" id="KW-0460">Magnesium</keyword>
<evidence type="ECO:0000259" key="16">
    <source>
        <dbReference type="SMART" id="SM00484"/>
    </source>
</evidence>
<dbReference type="InterPro" id="IPR006085">
    <property type="entry name" value="XPG_DNA_repair_N"/>
</dbReference>
<evidence type="ECO:0000256" key="2">
    <source>
        <dbReference type="ARBA" id="ARBA00004123"/>
    </source>
</evidence>
<keyword evidence="8" id="KW-0378">Hydrolase</keyword>
<evidence type="ECO:0000313" key="19">
    <source>
        <dbReference type="Proteomes" id="UP000195602"/>
    </source>
</evidence>
<evidence type="ECO:0000256" key="7">
    <source>
        <dbReference type="ARBA" id="ARBA00022763"/>
    </source>
</evidence>
<evidence type="ECO:0000256" key="12">
    <source>
        <dbReference type="ARBA" id="ARBA00038112"/>
    </source>
</evidence>
<evidence type="ECO:0000256" key="13">
    <source>
        <dbReference type="ARBA" id="ARBA00053135"/>
    </source>
</evidence>
<dbReference type="GO" id="GO:0003697">
    <property type="term" value="F:single-stranded DNA binding"/>
    <property type="evidence" value="ECO:0007669"/>
    <property type="project" value="InterPro"/>
</dbReference>
<feature type="region of interest" description="Disordered" evidence="15">
    <location>
        <begin position="584"/>
        <end position="649"/>
    </location>
</feature>
<feature type="region of interest" description="Disordered" evidence="15">
    <location>
        <begin position="435"/>
        <end position="524"/>
    </location>
</feature>
<protein>
    <submittedName>
        <fullName evidence="18">DNA repair protein</fullName>
    </submittedName>
</protein>
<keyword evidence="10" id="KW-0234">DNA repair</keyword>
<dbReference type="InterPro" id="IPR001044">
    <property type="entry name" value="XPG/Rad2_eukaryotes"/>
</dbReference>
<sequence>MGVTSLWDIVGPAARPVKLEALSRKKLAVDASIWIYQFLKAVRDKDGNKLGQSHIVGFFRRICKLLYFGILPLFVFDGGAPPLKRQVILKRRERRSGNAENAQTTAQKLLAIHLSRAQANDNVYLSDLPVLHPEHKRDQEPPKETGQAGTDNRFIRKDEYHLPELRQFTVSKNDARIMPESEYEHYGEDASFDVVDGVPIDSVDPSSPEFAELPMATQYMILSHLRLRSRLRLGYSKQQLEKLFPNSRDFSRFQIQQVQKRNFYTQQLMTVSGMDKDTGNATRRIAGDKDTRYALVKNEDGWTLSLGEDDTKPVIVDETEEGAAALSDRDSDSEELEDVKLENSDTETDAAAVIESIYDQFKHDYEDTEIPGQTEKLGLQNSMDGIADIDSEVINNQEAMRERLEQVDKQQLQRAIDESKAEYKKLQAEPMPEYDFGRSILWPSHNDDKKDQDEKSVNKENETKVGVNDKRENKENNDTNQVNDIHNKEEDETNEKFSSANVSTDNIDDVNDGSDPQSNKVWDMPSWFDERNTIDNVHSHMFVDASQKDADENEEVGLIPWAEAQKIIESSESDSDLEIVGESWNRKMPENDQAITEQDKSSNTEKSSNTIPENIEPAHAQAGQEEADRLKKSPHAERQEVAKRTQNVGQEYVPSELKISMVEKNISSPDNIAGGESQGEVAELETSAASKNNRLVYEIDENDEDELIRNLHQEENQHEQLRSELSAKLDTPLNSSITDEQLLQEKLQKAKRDSDEVTETMIRDVQELLKRFGIPYITAPMEAEAQCAELFRMGLVDGIVTDDSDCFLFGGSRIYKNMFNQKQYVECYIAEDIKNKIGLDQDKLIELAMLLGSDYTEGIKGIGPVMAMEILAEFGTLSNFKLWFDRHAKSTERPQQEYTPLEKKLLTRIKNGKLFLPDGFPSSVVRDAYKRPEVDRDDSAFKWGTPSLDQIRSFLMYNVQWSQARVDEVMVPLIRDMNRKKAEGTQSTIGEFFPEEYISYKKNVGLGKRMKVAASKLSK</sequence>
<dbReference type="PANTHER" id="PTHR16171">
    <property type="entry name" value="DNA REPAIR PROTEIN COMPLEMENTING XP-G CELLS-RELATED"/>
    <property type="match status" value="1"/>
</dbReference>
<comment type="similarity">
    <text evidence="3">Belongs to the XPG/RAD2 endonuclease family. XPG subfamily.</text>
</comment>
<keyword evidence="11" id="KW-0539">Nucleus</keyword>
<evidence type="ECO:0000256" key="6">
    <source>
        <dbReference type="ARBA" id="ARBA00022759"/>
    </source>
</evidence>
<dbReference type="InterPro" id="IPR029060">
    <property type="entry name" value="PIN-like_dom_sf"/>
</dbReference>
<dbReference type="InterPro" id="IPR006086">
    <property type="entry name" value="XPG-I_dom"/>
</dbReference>
<dbReference type="EMBL" id="LYUB02000021">
    <property type="protein sequence ID" value="OVF06192.1"/>
    <property type="molecule type" value="Genomic_DNA"/>
</dbReference>
<evidence type="ECO:0000256" key="1">
    <source>
        <dbReference type="ARBA" id="ARBA00001946"/>
    </source>
</evidence>
<dbReference type="InterPro" id="IPR008918">
    <property type="entry name" value="HhH2"/>
</dbReference>
<feature type="domain" description="XPG-I" evidence="16">
    <location>
        <begin position="770"/>
        <end position="839"/>
    </location>
</feature>
<gene>
    <name evidence="18" type="ORF">A9F13_21g00099</name>
</gene>
<evidence type="ECO:0000256" key="14">
    <source>
        <dbReference type="SAM" id="Coils"/>
    </source>
</evidence>
<dbReference type="GO" id="GO:0006289">
    <property type="term" value="P:nucleotide-excision repair"/>
    <property type="evidence" value="ECO:0007669"/>
    <property type="project" value="InterPro"/>
</dbReference>
<evidence type="ECO:0000256" key="15">
    <source>
        <dbReference type="SAM" id="MobiDB-lite"/>
    </source>
</evidence>
<feature type="domain" description="XPG N-terminal" evidence="17">
    <location>
        <begin position="1"/>
        <end position="98"/>
    </location>
</feature>
<feature type="compositionally biased region" description="Basic and acidic residues" evidence="15">
    <location>
        <begin position="445"/>
        <end position="477"/>
    </location>
</feature>
<dbReference type="PRINTS" id="PR00853">
    <property type="entry name" value="XPGRADSUPER"/>
</dbReference>
<evidence type="ECO:0000256" key="8">
    <source>
        <dbReference type="ARBA" id="ARBA00022801"/>
    </source>
</evidence>
<comment type="caution">
    <text evidence="18">The sequence shown here is derived from an EMBL/GenBank/DDBJ whole genome shotgun (WGS) entry which is preliminary data.</text>
</comment>
<dbReference type="GO" id="GO:0048256">
    <property type="term" value="F:flap endonuclease activity"/>
    <property type="evidence" value="ECO:0007669"/>
    <property type="project" value="UniProtKB-ARBA"/>
</dbReference>
<keyword evidence="14" id="KW-0175">Coiled coil</keyword>
<name>A0AA91PVS1_CLALS</name>
<dbReference type="FunFam" id="1.10.150.20:FF:000030">
    <property type="entry name" value="Flap endonuclease GEN-like 1"/>
    <property type="match status" value="1"/>
</dbReference>
<comment type="similarity">
    <text evidence="12">Belongs to the XPG/RAD2 endonuclease family. GEN subfamily.</text>
</comment>
<evidence type="ECO:0000256" key="9">
    <source>
        <dbReference type="ARBA" id="ARBA00022842"/>
    </source>
</evidence>
<dbReference type="GO" id="GO:0046872">
    <property type="term" value="F:metal ion binding"/>
    <property type="evidence" value="ECO:0007669"/>
    <property type="project" value="UniProtKB-KW"/>
</dbReference>
<comment type="cofactor">
    <cofactor evidence="1">
        <name>Mg(2+)</name>
        <dbReference type="ChEBI" id="CHEBI:18420"/>
    </cofactor>
</comment>
<dbReference type="Gene3D" id="1.10.150.20">
    <property type="entry name" value="5' to 3' exonuclease, C-terminal subdomain"/>
    <property type="match status" value="1"/>
</dbReference>
<dbReference type="SMART" id="SM00279">
    <property type="entry name" value="HhH2"/>
    <property type="match status" value="1"/>
</dbReference>
<accession>A0AA91PVS1</accession>
<comment type="function">
    <text evidence="13">Single-stranded DNA endonuclease involved in excision repair of DNA damaged with UV light, bulky adducts, or cross-linking agents. Essential for the incision step of excision-repair.</text>
</comment>
<keyword evidence="4" id="KW-0540">Nuclease</keyword>
<keyword evidence="6" id="KW-0255">Endonuclease</keyword>
<dbReference type="InterPro" id="IPR019974">
    <property type="entry name" value="XPG_CS"/>
</dbReference>
<evidence type="ECO:0000256" key="11">
    <source>
        <dbReference type="ARBA" id="ARBA00023242"/>
    </source>
</evidence>
<dbReference type="InterPro" id="IPR006084">
    <property type="entry name" value="XPG/Rad2"/>
</dbReference>
<evidence type="ECO:0000256" key="3">
    <source>
        <dbReference type="ARBA" id="ARBA00005283"/>
    </source>
</evidence>
<reference evidence="18 19" key="1">
    <citation type="submission" date="2017-04" db="EMBL/GenBank/DDBJ databases">
        <title>Draft genome of the yeast Clavispora lusitaniae type strain CBS 6936.</title>
        <authorList>
            <person name="Durrens P."/>
            <person name="Klopp C."/>
            <person name="Biteau N."/>
            <person name="Fitton-Ouhabi V."/>
            <person name="Dementhon K."/>
            <person name="Accoceberry I."/>
            <person name="Sherman D.J."/>
            <person name="Noel T."/>
        </authorList>
    </citation>
    <scope>NUCLEOTIDE SEQUENCE [LARGE SCALE GENOMIC DNA]</scope>
    <source>
        <strain evidence="18 19">CBS 6936</strain>
    </source>
</reference>
<dbReference type="AlphaFoldDB" id="A0AA91PVS1"/>
<organism evidence="18 19">
    <name type="scientific">Clavispora lusitaniae</name>
    <name type="common">Candida lusitaniae</name>
    <dbReference type="NCBI Taxonomy" id="36911"/>
    <lineage>
        <taxon>Eukaryota</taxon>
        <taxon>Fungi</taxon>
        <taxon>Dikarya</taxon>
        <taxon>Ascomycota</taxon>
        <taxon>Saccharomycotina</taxon>
        <taxon>Pichiomycetes</taxon>
        <taxon>Metschnikowiaceae</taxon>
        <taxon>Clavispora</taxon>
    </lineage>
</organism>
<dbReference type="Proteomes" id="UP000195602">
    <property type="component" value="Unassembled WGS sequence"/>
</dbReference>
<feature type="region of interest" description="Disordered" evidence="15">
    <location>
        <begin position="133"/>
        <end position="153"/>
    </location>
</feature>
<keyword evidence="7" id="KW-0227">DNA damage</keyword>
<dbReference type="SMART" id="SM00485">
    <property type="entry name" value="XPGN"/>
    <property type="match status" value="1"/>
</dbReference>
<dbReference type="FunFam" id="3.40.50.1010:FF:000025">
    <property type="entry name" value="DNA repair protein RAD2"/>
    <property type="match status" value="1"/>
</dbReference>
<dbReference type="CDD" id="cd09868">
    <property type="entry name" value="PIN_XPG_RAD2"/>
    <property type="match status" value="2"/>
</dbReference>
<dbReference type="SUPFAM" id="SSF88723">
    <property type="entry name" value="PIN domain-like"/>
    <property type="match status" value="1"/>
</dbReference>
<dbReference type="Pfam" id="PF00867">
    <property type="entry name" value="XPG_I"/>
    <property type="match status" value="1"/>
</dbReference>
<feature type="compositionally biased region" description="Polar residues" evidence="15">
    <location>
        <begin position="496"/>
        <end position="505"/>
    </location>
</feature>
<dbReference type="PROSITE" id="PS00842">
    <property type="entry name" value="XPG_2"/>
    <property type="match status" value="1"/>
</dbReference>
<dbReference type="PANTHER" id="PTHR16171:SF7">
    <property type="entry name" value="DNA REPAIR PROTEIN RAD2"/>
    <property type="match status" value="1"/>
</dbReference>
<dbReference type="Gene3D" id="3.40.50.1010">
    <property type="entry name" value="5'-nuclease"/>
    <property type="match status" value="2"/>
</dbReference>
<dbReference type="CDD" id="cd09904">
    <property type="entry name" value="H3TH_XPG"/>
    <property type="match status" value="1"/>
</dbReference>
<keyword evidence="5" id="KW-0479">Metal-binding</keyword>
<feature type="compositionally biased region" description="Basic and acidic residues" evidence="15">
    <location>
        <begin position="626"/>
        <end position="643"/>
    </location>
</feature>
<dbReference type="SUPFAM" id="SSF47807">
    <property type="entry name" value="5' to 3' exonuclease, C-terminal subdomain"/>
    <property type="match status" value="1"/>
</dbReference>
<dbReference type="InterPro" id="IPR036279">
    <property type="entry name" value="5-3_exonuclease_C_sf"/>
</dbReference>
<comment type="subcellular location">
    <subcellularLocation>
        <location evidence="2">Nucleus</location>
    </subcellularLocation>
</comment>
<evidence type="ECO:0000256" key="5">
    <source>
        <dbReference type="ARBA" id="ARBA00022723"/>
    </source>
</evidence>
<dbReference type="GO" id="GO:0005634">
    <property type="term" value="C:nucleus"/>
    <property type="evidence" value="ECO:0007669"/>
    <property type="project" value="UniProtKB-SubCell"/>
</dbReference>
<evidence type="ECO:0000256" key="4">
    <source>
        <dbReference type="ARBA" id="ARBA00022722"/>
    </source>
</evidence>
<feature type="coiled-coil region" evidence="14">
    <location>
        <begin position="697"/>
        <end position="760"/>
    </location>
</feature>
<proteinExistence type="inferred from homology"/>
<evidence type="ECO:0000259" key="17">
    <source>
        <dbReference type="SMART" id="SM00485"/>
    </source>
</evidence>
<dbReference type="SMART" id="SM00484">
    <property type="entry name" value="XPGI"/>
    <property type="match status" value="1"/>
</dbReference>
<dbReference type="KEGG" id="clus:A9F13_21g00099"/>
<feature type="compositionally biased region" description="Basic and acidic residues" evidence="15">
    <location>
        <begin position="133"/>
        <end position="143"/>
    </location>
</feature>
<dbReference type="PRINTS" id="PR00066">
    <property type="entry name" value="XRODRMPGMNTG"/>
</dbReference>
<evidence type="ECO:0000256" key="10">
    <source>
        <dbReference type="ARBA" id="ARBA00023204"/>
    </source>
</evidence>